<evidence type="ECO:0000313" key="6">
    <source>
        <dbReference type="Proteomes" id="UP000808914"/>
    </source>
</evidence>
<dbReference type="InterPro" id="IPR011991">
    <property type="entry name" value="ArsR-like_HTH"/>
</dbReference>
<keyword evidence="2 5" id="KW-0238">DNA-binding</keyword>
<dbReference type="InterPro" id="IPR036388">
    <property type="entry name" value="WH-like_DNA-bd_sf"/>
</dbReference>
<dbReference type="SMART" id="SM00347">
    <property type="entry name" value="HTH_MARR"/>
    <property type="match status" value="1"/>
</dbReference>
<dbReference type="InterPro" id="IPR023187">
    <property type="entry name" value="Tscrpt_reg_MarR-type_CS"/>
</dbReference>
<dbReference type="InterPro" id="IPR000835">
    <property type="entry name" value="HTH_MarR-typ"/>
</dbReference>
<evidence type="ECO:0000259" key="4">
    <source>
        <dbReference type="PROSITE" id="PS50995"/>
    </source>
</evidence>
<proteinExistence type="predicted"/>
<feature type="domain" description="HTH marR-type" evidence="4">
    <location>
        <begin position="1"/>
        <end position="130"/>
    </location>
</feature>
<organism evidence="5 6">
    <name type="scientific">Scopulibacillus daqui</name>
    <dbReference type="NCBI Taxonomy" id="1469162"/>
    <lineage>
        <taxon>Bacteria</taxon>
        <taxon>Bacillati</taxon>
        <taxon>Bacillota</taxon>
        <taxon>Bacilli</taxon>
        <taxon>Bacillales</taxon>
        <taxon>Sporolactobacillaceae</taxon>
        <taxon>Scopulibacillus</taxon>
    </lineage>
</organism>
<dbReference type="Proteomes" id="UP000808914">
    <property type="component" value="Unassembled WGS sequence"/>
</dbReference>
<dbReference type="Pfam" id="PF12802">
    <property type="entry name" value="MarR_2"/>
    <property type="match status" value="1"/>
</dbReference>
<gene>
    <name evidence="5" type="ORF">JOD45_003089</name>
</gene>
<keyword evidence="3" id="KW-0804">Transcription</keyword>
<dbReference type="InterPro" id="IPR036390">
    <property type="entry name" value="WH_DNA-bd_sf"/>
</dbReference>
<protein>
    <submittedName>
        <fullName evidence="5">DNA-binding MarR family transcriptional regulator</fullName>
    </submittedName>
</protein>
<keyword evidence="1" id="KW-0805">Transcription regulation</keyword>
<dbReference type="PROSITE" id="PS50995">
    <property type="entry name" value="HTH_MARR_2"/>
    <property type="match status" value="1"/>
</dbReference>
<dbReference type="PRINTS" id="PR00598">
    <property type="entry name" value="HTHMARR"/>
</dbReference>
<dbReference type="PANTHER" id="PTHR42756:SF1">
    <property type="entry name" value="TRANSCRIPTIONAL REPRESSOR OF EMRAB OPERON"/>
    <property type="match status" value="1"/>
</dbReference>
<dbReference type="PANTHER" id="PTHR42756">
    <property type="entry name" value="TRANSCRIPTIONAL REGULATOR, MARR"/>
    <property type="match status" value="1"/>
</dbReference>
<evidence type="ECO:0000256" key="1">
    <source>
        <dbReference type="ARBA" id="ARBA00023015"/>
    </source>
</evidence>
<dbReference type="RefSeq" id="WP_205004731.1">
    <property type="nucleotide sequence ID" value="NZ_JAFBER010000031.1"/>
</dbReference>
<dbReference type="EMBL" id="JAFBER010000031">
    <property type="protein sequence ID" value="MBM7646855.1"/>
    <property type="molecule type" value="Genomic_DNA"/>
</dbReference>
<dbReference type="GO" id="GO:0003677">
    <property type="term" value="F:DNA binding"/>
    <property type="evidence" value="ECO:0007669"/>
    <property type="project" value="UniProtKB-KW"/>
</dbReference>
<keyword evidence="6" id="KW-1185">Reference proteome</keyword>
<evidence type="ECO:0000313" key="5">
    <source>
        <dbReference type="EMBL" id="MBM7646855.1"/>
    </source>
</evidence>
<accession>A0ABS2Q4H5</accession>
<reference evidence="5 6" key="1">
    <citation type="submission" date="2021-01" db="EMBL/GenBank/DDBJ databases">
        <title>Genomic Encyclopedia of Type Strains, Phase IV (KMG-IV): sequencing the most valuable type-strain genomes for metagenomic binning, comparative biology and taxonomic classification.</title>
        <authorList>
            <person name="Goeker M."/>
        </authorList>
    </citation>
    <scope>NUCLEOTIDE SEQUENCE [LARGE SCALE GENOMIC DNA]</scope>
    <source>
        <strain evidence="5 6">DSM 28236</strain>
    </source>
</reference>
<comment type="caution">
    <text evidence="5">The sequence shown here is derived from an EMBL/GenBank/DDBJ whole genome shotgun (WGS) entry which is preliminary data.</text>
</comment>
<name>A0ABS2Q4H5_9BACL</name>
<sequence length="141" mass="16664">MELSELNRVWSQIYFYLRYDYNEDITHRGVRILQQVKNGEYVTIKEISEKLQISHNTASEHVSRLIKKGYIQKERDNKDRRKTVLSLTPKGSEVLVKHTCLDESKLDKIFSLLSKEEQNMIMSSLKLLEQKGRDIHENRIG</sequence>
<dbReference type="Gene3D" id="1.10.10.10">
    <property type="entry name" value="Winged helix-like DNA-binding domain superfamily/Winged helix DNA-binding domain"/>
    <property type="match status" value="1"/>
</dbReference>
<dbReference type="CDD" id="cd00090">
    <property type="entry name" value="HTH_ARSR"/>
    <property type="match status" value="1"/>
</dbReference>
<dbReference type="PROSITE" id="PS01117">
    <property type="entry name" value="HTH_MARR_1"/>
    <property type="match status" value="1"/>
</dbReference>
<dbReference type="SUPFAM" id="SSF46785">
    <property type="entry name" value="Winged helix' DNA-binding domain"/>
    <property type="match status" value="1"/>
</dbReference>
<evidence type="ECO:0000256" key="2">
    <source>
        <dbReference type="ARBA" id="ARBA00023125"/>
    </source>
</evidence>
<evidence type="ECO:0000256" key="3">
    <source>
        <dbReference type="ARBA" id="ARBA00023163"/>
    </source>
</evidence>